<evidence type="ECO:0000313" key="9">
    <source>
        <dbReference type="Proteomes" id="UP000313359"/>
    </source>
</evidence>
<feature type="compositionally biased region" description="Low complexity" evidence="6">
    <location>
        <begin position="22"/>
        <end position="39"/>
    </location>
</feature>
<dbReference type="GO" id="GO:0000978">
    <property type="term" value="F:RNA polymerase II cis-regulatory region sequence-specific DNA binding"/>
    <property type="evidence" value="ECO:0007669"/>
    <property type="project" value="TreeGrafter"/>
</dbReference>
<dbReference type="PROSITE" id="PS00027">
    <property type="entry name" value="HOMEOBOX_1"/>
    <property type="match status" value="1"/>
</dbReference>
<dbReference type="GO" id="GO:0000981">
    <property type="term" value="F:DNA-binding transcription factor activity, RNA polymerase II-specific"/>
    <property type="evidence" value="ECO:0007669"/>
    <property type="project" value="InterPro"/>
</dbReference>
<feature type="compositionally biased region" description="Low complexity" evidence="6">
    <location>
        <begin position="91"/>
        <end position="106"/>
    </location>
</feature>
<dbReference type="AlphaFoldDB" id="A0A5C2S9Q3"/>
<feature type="domain" description="Homeobox" evidence="7">
    <location>
        <begin position="258"/>
        <end position="318"/>
    </location>
</feature>
<keyword evidence="3 4" id="KW-0539">Nucleus</keyword>
<dbReference type="Pfam" id="PF00046">
    <property type="entry name" value="Homeodomain"/>
    <property type="match status" value="1"/>
</dbReference>
<evidence type="ECO:0000259" key="7">
    <source>
        <dbReference type="PROSITE" id="PS50071"/>
    </source>
</evidence>
<sequence>MSNHQHPDDHFHYGCFPRGPRRGTSTPTGGNNNNNNSRRGLFHLGQGGRTVLPPLHLPFRTSRSPGLFSFGVPYTQDPTQTTDPSIAHFSQQDWQAHQVQGHQQAVTPFSSDPRYQSQQAAYGSYPSRSSPNMIGAPHDSRILPPPLNMPPSQMPPHISMAPATQVRSPTAGYAAYAPYPQQQAHTGFPYPHGATAPDPRSLPPPIPSMHPYDTTSSALGPRRNSLVERTSMRPGGHGSTPYPRVPSVATHAPEPPVEPVKKKRKRADAEQLKVLNETYNRTAFPSTEERIELAKKLGMSARSVQIWFQNKRQAMRQSSRQAAASAPPTTNQPYAAPSHSAPPPTTTPLPQTGGYPGHPGSALGVSSVSQAGYGTPRPSSDLGGMHSSSGRLNPSPSPSSHRRSHEEDPHRHDVRRFSPRAF</sequence>
<name>A0A5C2S9Q3_9APHY</name>
<dbReference type="PANTHER" id="PTHR24327">
    <property type="entry name" value="HOMEOBOX PROTEIN"/>
    <property type="match status" value="1"/>
</dbReference>
<protein>
    <submittedName>
        <fullName evidence="8">Homeobox-domain-containing protein</fullName>
    </submittedName>
</protein>
<gene>
    <name evidence="8" type="ORF">L227DRAFT_113648</name>
</gene>
<dbReference type="PANTHER" id="PTHR24327:SF41">
    <property type="entry name" value="BRAIN-SPECIFIC HOMEOBOX PROTEIN"/>
    <property type="match status" value="1"/>
</dbReference>
<dbReference type="CDD" id="cd00086">
    <property type="entry name" value="homeodomain"/>
    <property type="match status" value="1"/>
</dbReference>
<evidence type="ECO:0000313" key="8">
    <source>
        <dbReference type="EMBL" id="RPD59814.1"/>
    </source>
</evidence>
<evidence type="ECO:0000256" key="5">
    <source>
        <dbReference type="RuleBase" id="RU000682"/>
    </source>
</evidence>
<comment type="subcellular location">
    <subcellularLocation>
        <location evidence="4 5">Nucleus</location>
    </subcellularLocation>
</comment>
<dbReference type="Gene3D" id="1.10.10.60">
    <property type="entry name" value="Homeodomain-like"/>
    <property type="match status" value="1"/>
</dbReference>
<evidence type="ECO:0000256" key="3">
    <source>
        <dbReference type="ARBA" id="ARBA00023242"/>
    </source>
</evidence>
<dbReference type="SUPFAM" id="SSF46689">
    <property type="entry name" value="Homeodomain-like"/>
    <property type="match status" value="1"/>
</dbReference>
<evidence type="ECO:0000256" key="6">
    <source>
        <dbReference type="SAM" id="MobiDB-lite"/>
    </source>
</evidence>
<feature type="compositionally biased region" description="Basic and acidic residues" evidence="6">
    <location>
        <begin position="1"/>
        <end position="12"/>
    </location>
</feature>
<dbReference type="SMART" id="SM00389">
    <property type="entry name" value="HOX"/>
    <property type="match status" value="1"/>
</dbReference>
<feature type="region of interest" description="Disordered" evidence="6">
    <location>
        <begin position="184"/>
        <end position="267"/>
    </location>
</feature>
<evidence type="ECO:0000256" key="2">
    <source>
        <dbReference type="ARBA" id="ARBA00023155"/>
    </source>
</evidence>
<dbReference type="Proteomes" id="UP000313359">
    <property type="component" value="Unassembled WGS sequence"/>
</dbReference>
<dbReference type="InterPro" id="IPR017970">
    <property type="entry name" value="Homeobox_CS"/>
</dbReference>
<organism evidence="8 9">
    <name type="scientific">Lentinus tigrinus ALCF2SS1-6</name>
    <dbReference type="NCBI Taxonomy" id="1328759"/>
    <lineage>
        <taxon>Eukaryota</taxon>
        <taxon>Fungi</taxon>
        <taxon>Dikarya</taxon>
        <taxon>Basidiomycota</taxon>
        <taxon>Agaricomycotina</taxon>
        <taxon>Agaricomycetes</taxon>
        <taxon>Polyporales</taxon>
        <taxon>Polyporaceae</taxon>
        <taxon>Lentinus</taxon>
    </lineage>
</organism>
<dbReference type="InterPro" id="IPR050460">
    <property type="entry name" value="Distal-less_Homeobox_TF"/>
</dbReference>
<evidence type="ECO:0000256" key="1">
    <source>
        <dbReference type="ARBA" id="ARBA00023125"/>
    </source>
</evidence>
<feature type="region of interest" description="Disordered" evidence="6">
    <location>
        <begin position="91"/>
        <end position="130"/>
    </location>
</feature>
<dbReference type="InterPro" id="IPR001356">
    <property type="entry name" value="HD"/>
</dbReference>
<dbReference type="EMBL" id="ML122268">
    <property type="protein sequence ID" value="RPD59814.1"/>
    <property type="molecule type" value="Genomic_DNA"/>
</dbReference>
<dbReference type="InterPro" id="IPR009057">
    <property type="entry name" value="Homeodomain-like_sf"/>
</dbReference>
<dbReference type="OrthoDB" id="6159439at2759"/>
<dbReference type="GO" id="GO:0005634">
    <property type="term" value="C:nucleus"/>
    <property type="evidence" value="ECO:0007669"/>
    <property type="project" value="UniProtKB-SubCell"/>
</dbReference>
<feature type="compositionally biased region" description="Low complexity" evidence="6">
    <location>
        <begin position="315"/>
        <end position="339"/>
    </location>
</feature>
<feature type="DNA-binding region" description="Homeobox" evidence="4">
    <location>
        <begin position="260"/>
        <end position="319"/>
    </location>
</feature>
<accession>A0A5C2S9Q3</accession>
<proteinExistence type="predicted"/>
<feature type="region of interest" description="Disordered" evidence="6">
    <location>
        <begin position="312"/>
        <end position="422"/>
    </location>
</feature>
<feature type="compositionally biased region" description="Polar residues" evidence="6">
    <location>
        <begin position="107"/>
        <end position="130"/>
    </location>
</feature>
<reference evidence="8" key="1">
    <citation type="journal article" date="2018" name="Genome Biol. Evol.">
        <title>Genomics and development of Lentinus tigrinus, a white-rot wood-decaying mushroom with dimorphic fruiting bodies.</title>
        <authorList>
            <person name="Wu B."/>
            <person name="Xu Z."/>
            <person name="Knudson A."/>
            <person name="Carlson A."/>
            <person name="Chen N."/>
            <person name="Kovaka S."/>
            <person name="LaButti K."/>
            <person name="Lipzen A."/>
            <person name="Pennachio C."/>
            <person name="Riley R."/>
            <person name="Schakwitz W."/>
            <person name="Umezawa K."/>
            <person name="Ohm R.A."/>
            <person name="Grigoriev I.V."/>
            <person name="Nagy L.G."/>
            <person name="Gibbons J."/>
            <person name="Hibbett D."/>
        </authorList>
    </citation>
    <scope>NUCLEOTIDE SEQUENCE [LARGE SCALE GENOMIC DNA]</scope>
    <source>
        <strain evidence="8">ALCF2SS1-6</strain>
    </source>
</reference>
<feature type="compositionally biased region" description="Basic residues" evidence="6">
    <location>
        <begin position="412"/>
        <end position="422"/>
    </location>
</feature>
<keyword evidence="9" id="KW-1185">Reference proteome</keyword>
<keyword evidence="1 4" id="KW-0238">DNA-binding</keyword>
<dbReference type="STRING" id="1328759.A0A5C2S9Q3"/>
<evidence type="ECO:0000256" key="4">
    <source>
        <dbReference type="PROSITE-ProRule" id="PRU00108"/>
    </source>
</evidence>
<dbReference type="PROSITE" id="PS50071">
    <property type="entry name" value="HOMEOBOX_2"/>
    <property type="match status" value="1"/>
</dbReference>
<feature type="region of interest" description="Disordered" evidence="6">
    <location>
        <begin position="1"/>
        <end position="42"/>
    </location>
</feature>
<keyword evidence="2 4" id="KW-0371">Homeobox</keyword>